<gene>
    <name evidence="1" type="ORF">DRF58_06275</name>
</gene>
<dbReference type="RefSeq" id="WP_116033936.1">
    <property type="nucleotide sequence ID" value="NZ_JBHLVV010000052.1"/>
</dbReference>
<dbReference type="AlphaFoldDB" id="A0A3D9D0H7"/>
<sequence length="72" mass="8381">MALYEFVIPIYKNEYTNYAKLCDSKADPTKKEEAVKLIKQKYSSTFEKMYIDLMDAGKAFADENKLNVNWGN</sequence>
<accession>A0A3D9D0H7</accession>
<protein>
    <submittedName>
        <fullName evidence="1">Uncharacterized protein</fullName>
    </submittedName>
</protein>
<dbReference type="Proteomes" id="UP000256326">
    <property type="component" value="Unassembled WGS sequence"/>
</dbReference>
<evidence type="ECO:0000313" key="2">
    <source>
        <dbReference type="Proteomes" id="UP000256326"/>
    </source>
</evidence>
<dbReference type="OrthoDB" id="1191109at2"/>
<organism evidence="1 2">
    <name type="scientific">Epilithonimonas hispanica</name>
    <dbReference type="NCBI Taxonomy" id="358687"/>
    <lineage>
        <taxon>Bacteria</taxon>
        <taxon>Pseudomonadati</taxon>
        <taxon>Bacteroidota</taxon>
        <taxon>Flavobacteriia</taxon>
        <taxon>Flavobacteriales</taxon>
        <taxon>Weeksellaceae</taxon>
        <taxon>Chryseobacterium group</taxon>
        <taxon>Epilithonimonas</taxon>
    </lineage>
</organism>
<keyword evidence="2" id="KW-1185">Reference proteome</keyword>
<reference evidence="1 2" key="1">
    <citation type="journal article" date="2006" name="Int. J. Syst. Evol. Microbiol.">
        <title>Chryseobacterium hispanicum sp. nov., isolated from the drinking water distribution system of Sevilla, Spain.</title>
        <authorList>
            <person name="Gallego V."/>
            <person name="Garcia M.T."/>
            <person name="Ventosa A."/>
        </authorList>
    </citation>
    <scope>NUCLEOTIDE SEQUENCE [LARGE SCALE GENOMIC DNA]</scope>
    <source>
        <strain evidence="1 2">KCTC 22104</strain>
    </source>
</reference>
<name>A0A3D9D0H7_9FLAO</name>
<evidence type="ECO:0000313" key="1">
    <source>
        <dbReference type="EMBL" id="REC71418.1"/>
    </source>
</evidence>
<comment type="caution">
    <text evidence="1">The sequence shown here is derived from an EMBL/GenBank/DDBJ whole genome shotgun (WGS) entry which is preliminary data.</text>
</comment>
<proteinExistence type="predicted"/>
<dbReference type="EMBL" id="QNUG01000010">
    <property type="protein sequence ID" value="REC71418.1"/>
    <property type="molecule type" value="Genomic_DNA"/>
</dbReference>